<dbReference type="AlphaFoldDB" id="X1VL99"/>
<dbReference type="Pfam" id="PF02579">
    <property type="entry name" value="Nitro_FeMo-Co"/>
    <property type="match status" value="1"/>
</dbReference>
<dbReference type="InterPro" id="IPR036105">
    <property type="entry name" value="DiNase_FeMo-co_biosyn_sf"/>
</dbReference>
<dbReference type="PANTHER" id="PTHR42983">
    <property type="entry name" value="DINITROGENASE IRON-MOLYBDENUM COFACTOR PROTEIN-RELATED"/>
    <property type="match status" value="1"/>
</dbReference>
<sequence>MKIAVSSIGTDLDSEIDPRFGRCAYFIIVNPDDMTFEAIENESMSLGGGAGIQSGQFIASTGAKVLITGNVGPNASRTLNAAGLNVIVGVSGSIREA</sequence>
<proteinExistence type="predicted"/>
<gene>
    <name evidence="2" type="ORF">S12H4_58542</name>
</gene>
<protein>
    <recommendedName>
        <fullName evidence="1">Dinitrogenase iron-molybdenum cofactor biosynthesis domain-containing protein</fullName>
    </recommendedName>
</protein>
<evidence type="ECO:0000313" key="2">
    <source>
        <dbReference type="EMBL" id="GAJ20082.1"/>
    </source>
</evidence>
<dbReference type="InterPro" id="IPR033913">
    <property type="entry name" value="MTH1175_dom"/>
</dbReference>
<dbReference type="SUPFAM" id="SSF53146">
    <property type="entry name" value="Nitrogenase accessory factor-like"/>
    <property type="match status" value="1"/>
</dbReference>
<name>X1VL99_9ZZZZ</name>
<feature type="domain" description="Dinitrogenase iron-molybdenum cofactor biosynthesis" evidence="1">
    <location>
        <begin position="13"/>
        <end position="97"/>
    </location>
</feature>
<dbReference type="CDD" id="cd00851">
    <property type="entry name" value="MTH1175"/>
    <property type="match status" value="1"/>
</dbReference>
<dbReference type="Gene3D" id="3.30.420.130">
    <property type="entry name" value="Dinitrogenase iron-molybdenum cofactor biosynthesis domain"/>
    <property type="match status" value="1"/>
</dbReference>
<accession>X1VL99</accession>
<dbReference type="EMBL" id="BARW01038051">
    <property type="protein sequence ID" value="GAJ20082.1"/>
    <property type="molecule type" value="Genomic_DNA"/>
</dbReference>
<dbReference type="PANTHER" id="PTHR42983:SF1">
    <property type="entry name" value="IRON-MOLYBDENUM PROTEIN"/>
    <property type="match status" value="1"/>
</dbReference>
<comment type="caution">
    <text evidence="2">The sequence shown here is derived from an EMBL/GenBank/DDBJ whole genome shotgun (WGS) entry which is preliminary data.</text>
</comment>
<organism evidence="2">
    <name type="scientific">marine sediment metagenome</name>
    <dbReference type="NCBI Taxonomy" id="412755"/>
    <lineage>
        <taxon>unclassified sequences</taxon>
        <taxon>metagenomes</taxon>
        <taxon>ecological metagenomes</taxon>
    </lineage>
</organism>
<evidence type="ECO:0000259" key="1">
    <source>
        <dbReference type="Pfam" id="PF02579"/>
    </source>
</evidence>
<feature type="non-terminal residue" evidence="2">
    <location>
        <position position="97"/>
    </location>
</feature>
<dbReference type="InterPro" id="IPR003731">
    <property type="entry name" value="Di-Nase_FeMo-co_biosynth"/>
</dbReference>
<reference evidence="2" key="1">
    <citation type="journal article" date="2014" name="Front. Microbiol.">
        <title>High frequency of phylogenetically diverse reductive dehalogenase-homologous genes in deep subseafloor sedimentary metagenomes.</title>
        <authorList>
            <person name="Kawai M."/>
            <person name="Futagami T."/>
            <person name="Toyoda A."/>
            <person name="Takaki Y."/>
            <person name="Nishi S."/>
            <person name="Hori S."/>
            <person name="Arai W."/>
            <person name="Tsubouchi T."/>
            <person name="Morono Y."/>
            <person name="Uchiyama I."/>
            <person name="Ito T."/>
            <person name="Fujiyama A."/>
            <person name="Inagaki F."/>
            <person name="Takami H."/>
        </authorList>
    </citation>
    <scope>NUCLEOTIDE SEQUENCE</scope>
    <source>
        <strain evidence="2">Expedition CK06-06</strain>
    </source>
</reference>